<feature type="domain" description="ABC transmembrane type-1" evidence="14">
    <location>
        <begin position="474"/>
        <end position="753"/>
    </location>
</feature>
<dbReference type="PANTHER" id="PTHR43394">
    <property type="entry name" value="ATP-DEPENDENT PERMEASE MDL1, MITOCHONDRIAL"/>
    <property type="match status" value="1"/>
</dbReference>
<sequence length="1027" mass="114715">MKQILGVEGDALPERVGNPRKLLAEILLNLFPDKSNLVDELSRGFEIREFQLGNELLKYDGFPIVKNSVDTPGNYSSLHIVCQGQARLLALDAVLQKEVPTLLLETKETYGADELLYNQPLPYRAIAASAGVIASISSTKLEPWLNKLPELQDYLQRATQKRQSLIFFKTLTELRSLSSHALKRLLPYLTETHIQKGKTLEANGRFWLRRGQIHNKASSSQASPGIGDSWDGSNPVSADWIAETDLWVYQLSNVHWESAQVIAPVLGQGQKSRGEYQLKFSPASATPSPVKSSPATSKVIPFPQPTKGRKLGFGQRYPFIQQQSTADCGAACLAMVAQYWGKRLNMNMLRNIALVGRSGASLKSLAAAAENIGFQARPVRASFNRLVNQTNPWIAHWQGDHYIVVYRKNKKSVLIADPGMGKRSLSIREFQAGWTGYALLLDPTDILQKTPSAKPALGKFWGAFLPYRSLLLPIFLASLLLQVFGLMTPLFTQIILDQVVVHKSLPTLNVFILGLLLFSIWRIGLVGIRQYLLDYFSNRVDLTLISAFISHALNLPLQFFASRHVGDIITRVQENEKIQLFLTRRAFTAWLDALMAVVYIGLMAYYNWHLTLLVLALLPPIIILTVVASPFLRRVSREIFNEAAKQNSSLVEILTGVATVKTSAAERELRWLWEDHLTSMFNAKFRGQKLANGLQIAGALINTLGSTALLWYGATLVIQDQLSIGQFVAFNMLIGNVINPVLSLVGLWDELQEVMVSVERLDDIFSAQPEESADKPLLNLPPLRGEVKFENVTFRYTADEERNTLQNISFEAHNSKTIAIVGRSGSGKTTLVNLLQGLYHPTSGRILMDGHDIRHTSPHSLRCQLGVVPQECFLFSGTILENITLYRPEYSLEDAIEVAKLAEAHAFIQNLPLGYNTKVGERGSSLSGGQRQRIAIARALLTNPRILILDEATSSLDTESERRFQQNLRRISLERTTFIIAHRLSTVRNADCILVLDRGLIVENGTHDQLMMLHGLYYQLAQQQIDV</sequence>
<feature type="domain" description="Peptidase C39" evidence="15">
    <location>
        <begin position="322"/>
        <end position="441"/>
    </location>
</feature>
<dbReference type="InterPro" id="IPR003593">
    <property type="entry name" value="AAA+_ATPase"/>
</dbReference>
<reference evidence="16" key="1">
    <citation type="submission" date="2021-05" db="EMBL/GenBank/DDBJ databases">
        <authorList>
            <person name="Pietrasiak N."/>
            <person name="Ward R."/>
            <person name="Stajich J.E."/>
            <person name="Kurbessoian T."/>
        </authorList>
    </citation>
    <scope>NUCLEOTIDE SEQUENCE</scope>
    <source>
        <strain evidence="16">GSE-NOS-MK-12-04C</strain>
    </source>
</reference>
<dbReference type="InterPro" id="IPR018490">
    <property type="entry name" value="cNMP-bd_dom_sf"/>
</dbReference>
<feature type="transmembrane region" description="Helical" evidence="12">
    <location>
        <begin position="508"/>
        <end position="532"/>
    </location>
</feature>
<evidence type="ECO:0000313" key="16">
    <source>
        <dbReference type="EMBL" id="MBW4670040.1"/>
    </source>
</evidence>
<dbReference type="InterPro" id="IPR005074">
    <property type="entry name" value="Peptidase_C39"/>
</dbReference>
<dbReference type="GO" id="GO:0015421">
    <property type="term" value="F:ABC-type oligopeptide transporter activity"/>
    <property type="evidence" value="ECO:0007669"/>
    <property type="project" value="TreeGrafter"/>
</dbReference>
<dbReference type="PANTHER" id="PTHR43394:SF1">
    <property type="entry name" value="ATP-BINDING CASSETTE SUB-FAMILY B MEMBER 10, MITOCHONDRIAL"/>
    <property type="match status" value="1"/>
</dbReference>
<name>A0A951QQ55_9CYAN</name>
<keyword evidence="6" id="KW-0378">Hydrolase</keyword>
<dbReference type="Pfam" id="PF00005">
    <property type="entry name" value="ABC_tran"/>
    <property type="match status" value="1"/>
</dbReference>
<dbReference type="EMBL" id="JAHHGZ010000026">
    <property type="protein sequence ID" value="MBW4670040.1"/>
    <property type="molecule type" value="Genomic_DNA"/>
</dbReference>
<dbReference type="PROSITE" id="PS50929">
    <property type="entry name" value="ABC_TM1F"/>
    <property type="match status" value="1"/>
</dbReference>
<evidence type="ECO:0000259" key="15">
    <source>
        <dbReference type="PROSITE" id="PS50990"/>
    </source>
</evidence>
<dbReference type="Gene3D" id="2.60.120.10">
    <property type="entry name" value="Jelly Rolls"/>
    <property type="match status" value="1"/>
</dbReference>
<feature type="transmembrane region" description="Helical" evidence="12">
    <location>
        <begin position="470"/>
        <end position="496"/>
    </location>
</feature>
<dbReference type="PROSITE" id="PS00211">
    <property type="entry name" value="ABC_TRANSPORTER_1"/>
    <property type="match status" value="1"/>
</dbReference>
<comment type="subcellular location">
    <subcellularLocation>
        <location evidence="1">Cell membrane</location>
        <topology evidence="1">Multi-pass membrane protein</topology>
    </subcellularLocation>
</comment>
<evidence type="ECO:0000256" key="11">
    <source>
        <dbReference type="SAM" id="MobiDB-lite"/>
    </source>
</evidence>
<dbReference type="Pfam" id="PF00664">
    <property type="entry name" value="ABC_membrane"/>
    <property type="match status" value="1"/>
</dbReference>
<reference evidence="16" key="2">
    <citation type="journal article" date="2022" name="Microbiol. Resour. Announc.">
        <title>Metagenome Sequencing to Explore Phylogenomics of Terrestrial Cyanobacteria.</title>
        <authorList>
            <person name="Ward R.D."/>
            <person name="Stajich J.E."/>
            <person name="Johansen J.R."/>
            <person name="Huntemann M."/>
            <person name="Clum A."/>
            <person name="Foster B."/>
            <person name="Foster B."/>
            <person name="Roux S."/>
            <person name="Palaniappan K."/>
            <person name="Varghese N."/>
            <person name="Mukherjee S."/>
            <person name="Reddy T.B.K."/>
            <person name="Daum C."/>
            <person name="Copeland A."/>
            <person name="Chen I.A."/>
            <person name="Ivanova N.N."/>
            <person name="Kyrpides N.C."/>
            <person name="Shapiro N."/>
            <person name="Eloe-Fadrosh E.A."/>
            <person name="Pietrasiak N."/>
        </authorList>
    </citation>
    <scope>NUCLEOTIDE SEQUENCE</scope>
    <source>
        <strain evidence="16">GSE-NOS-MK-12-04C</strain>
    </source>
</reference>
<evidence type="ECO:0000256" key="12">
    <source>
        <dbReference type="SAM" id="Phobius"/>
    </source>
</evidence>
<evidence type="ECO:0000259" key="14">
    <source>
        <dbReference type="PROSITE" id="PS50929"/>
    </source>
</evidence>
<feature type="domain" description="ABC transporter" evidence="13">
    <location>
        <begin position="787"/>
        <end position="1023"/>
    </location>
</feature>
<dbReference type="InterPro" id="IPR017871">
    <property type="entry name" value="ABC_transporter-like_CS"/>
</dbReference>
<dbReference type="InterPro" id="IPR027417">
    <property type="entry name" value="P-loop_NTPase"/>
</dbReference>
<proteinExistence type="predicted"/>
<evidence type="ECO:0000256" key="5">
    <source>
        <dbReference type="ARBA" id="ARBA00022741"/>
    </source>
</evidence>
<dbReference type="PROSITE" id="PS50990">
    <property type="entry name" value="PEPTIDASE_C39"/>
    <property type="match status" value="1"/>
</dbReference>
<comment type="caution">
    <text evidence="16">The sequence shown here is derived from an EMBL/GenBank/DDBJ whole genome shotgun (WGS) entry which is preliminary data.</text>
</comment>
<dbReference type="SUPFAM" id="SSF52540">
    <property type="entry name" value="P-loop containing nucleoside triphosphate hydrolases"/>
    <property type="match status" value="1"/>
</dbReference>
<keyword evidence="7" id="KW-0645">Protease</keyword>
<evidence type="ECO:0000256" key="10">
    <source>
        <dbReference type="ARBA" id="ARBA00023136"/>
    </source>
</evidence>
<dbReference type="Gene3D" id="1.20.1560.10">
    <property type="entry name" value="ABC transporter type 1, transmembrane domain"/>
    <property type="match status" value="1"/>
</dbReference>
<evidence type="ECO:0000256" key="2">
    <source>
        <dbReference type="ARBA" id="ARBA00022448"/>
    </source>
</evidence>
<feature type="region of interest" description="Disordered" evidence="11">
    <location>
        <begin position="281"/>
        <end position="301"/>
    </location>
</feature>
<keyword evidence="2" id="KW-0813">Transport</keyword>
<dbReference type="Gene3D" id="3.40.50.300">
    <property type="entry name" value="P-loop containing nucleotide triphosphate hydrolases"/>
    <property type="match status" value="1"/>
</dbReference>
<keyword evidence="7" id="KW-0788">Thiol protease</keyword>
<evidence type="ECO:0000256" key="1">
    <source>
        <dbReference type="ARBA" id="ARBA00004651"/>
    </source>
</evidence>
<feature type="transmembrane region" description="Helical" evidence="12">
    <location>
        <begin position="612"/>
        <end position="632"/>
    </location>
</feature>
<dbReference type="GO" id="GO:0005524">
    <property type="term" value="F:ATP binding"/>
    <property type="evidence" value="ECO:0007669"/>
    <property type="project" value="UniProtKB-KW"/>
</dbReference>
<evidence type="ECO:0000313" key="17">
    <source>
        <dbReference type="Proteomes" id="UP000729701"/>
    </source>
</evidence>
<evidence type="ECO:0000256" key="6">
    <source>
        <dbReference type="ARBA" id="ARBA00022801"/>
    </source>
</evidence>
<evidence type="ECO:0000256" key="8">
    <source>
        <dbReference type="ARBA" id="ARBA00022840"/>
    </source>
</evidence>
<dbReference type="InterPro" id="IPR011527">
    <property type="entry name" value="ABC1_TM_dom"/>
</dbReference>
<feature type="transmembrane region" description="Helical" evidence="12">
    <location>
        <begin position="587"/>
        <end position="606"/>
    </location>
</feature>
<feature type="transmembrane region" description="Helical" evidence="12">
    <location>
        <begin position="544"/>
        <end position="566"/>
    </location>
</feature>
<dbReference type="Pfam" id="PF03412">
    <property type="entry name" value="Peptidase_C39"/>
    <property type="match status" value="1"/>
</dbReference>
<gene>
    <name evidence="16" type="ORF">KME60_22170</name>
</gene>
<feature type="compositionally biased region" description="Polar residues" evidence="11">
    <location>
        <begin position="283"/>
        <end position="296"/>
    </location>
</feature>
<dbReference type="SUPFAM" id="SSF90123">
    <property type="entry name" value="ABC transporter transmembrane region"/>
    <property type="match status" value="1"/>
</dbReference>
<dbReference type="CDD" id="cd02418">
    <property type="entry name" value="Peptidase_C39B"/>
    <property type="match status" value="1"/>
</dbReference>
<dbReference type="GO" id="GO:0006508">
    <property type="term" value="P:proteolysis"/>
    <property type="evidence" value="ECO:0007669"/>
    <property type="project" value="InterPro"/>
</dbReference>
<feature type="transmembrane region" description="Helical" evidence="12">
    <location>
        <begin position="690"/>
        <end position="712"/>
    </location>
</feature>
<evidence type="ECO:0000259" key="13">
    <source>
        <dbReference type="PROSITE" id="PS50893"/>
    </source>
</evidence>
<dbReference type="InterPro" id="IPR014710">
    <property type="entry name" value="RmlC-like_jellyroll"/>
</dbReference>
<evidence type="ECO:0000256" key="7">
    <source>
        <dbReference type="ARBA" id="ARBA00022807"/>
    </source>
</evidence>
<keyword evidence="10 12" id="KW-0472">Membrane</keyword>
<dbReference type="CDD" id="cd18568">
    <property type="entry name" value="ABC_6TM_HetC_like"/>
    <property type="match status" value="1"/>
</dbReference>
<dbReference type="InterPro" id="IPR036640">
    <property type="entry name" value="ABC1_TM_sf"/>
</dbReference>
<evidence type="ECO:0000256" key="4">
    <source>
        <dbReference type="ARBA" id="ARBA00022692"/>
    </source>
</evidence>
<dbReference type="FunFam" id="3.40.50.300:FF:000221">
    <property type="entry name" value="Multidrug ABC transporter ATP-binding protein"/>
    <property type="match status" value="1"/>
</dbReference>
<dbReference type="PROSITE" id="PS50893">
    <property type="entry name" value="ABC_TRANSPORTER_2"/>
    <property type="match status" value="1"/>
</dbReference>
<dbReference type="GO" id="GO:0005886">
    <property type="term" value="C:plasma membrane"/>
    <property type="evidence" value="ECO:0007669"/>
    <property type="project" value="UniProtKB-SubCell"/>
</dbReference>
<dbReference type="GO" id="GO:0016887">
    <property type="term" value="F:ATP hydrolysis activity"/>
    <property type="evidence" value="ECO:0007669"/>
    <property type="project" value="InterPro"/>
</dbReference>
<dbReference type="Gene3D" id="3.90.70.10">
    <property type="entry name" value="Cysteine proteinases"/>
    <property type="match status" value="1"/>
</dbReference>
<keyword evidence="9 12" id="KW-1133">Transmembrane helix</keyword>
<dbReference type="GO" id="GO:0008234">
    <property type="term" value="F:cysteine-type peptidase activity"/>
    <property type="evidence" value="ECO:0007669"/>
    <property type="project" value="UniProtKB-KW"/>
</dbReference>
<evidence type="ECO:0000256" key="9">
    <source>
        <dbReference type="ARBA" id="ARBA00022989"/>
    </source>
</evidence>
<evidence type="ECO:0000256" key="3">
    <source>
        <dbReference type="ARBA" id="ARBA00022475"/>
    </source>
</evidence>
<keyword evidence="4 12" id="KW-0812">Transmembrane</keyword>
<dbReference type="AlphaFoldDB" id="A0A951QQ55"/>
<keyword evidence="5" id="KW-0547">Nucleotide-binding</keyword>
<dbReference type="SUPFAM" id="SSF51206">
    <property type="entry name" value="cAMP-binding domain-like"/>
    <property type="match status" value="1"/>
</dbReference>
<dbReference type="Proteomes" id="UP000729701">
    <property type="component" value="Unassembled WGS sequence"/>
</dbReference>
<accession>A0A951QQ55</accession>
<dbReference type="InterPro" id="IPR003439">
    <property type="entry name" value="ABC_transporter-like_ATP-bd"/>
</dbReference>
<dbReference type="SMART" id="SM00382">
    <property type="entry name" value="AAA"/>
    <property type="match status" value="1"/>
</dbReference>
<keyword evidence="8" id="KW-0067">ATP-binding</keyword>
<organism evidence="16 17">
    <name type="scientific">Cyanomargarita calcarea GSE-NOS-MK-12-04C</name>
    <dbReference type="NCBI Taxonomy" id="2839659"/>
    <lineage>
        <taxon>Bacteria</taxon>
        <taxon>Bacillati</taxon>
        <taxon>Cyanobacteriota</taxon>
        <taxon>Cyanophyceae</taxon>
        <taxon>Nostocales</taxon>
        <taxon>Cyanomargaritaceae</taxon>
        <taxon>Cyanomargarita</taxon>
    </lineage>
</organism>
<keyword evidence="3" id="KW-1003">Cell membrane</keyword>
<dbReference type="InterPro" id="IPR039421">
    <property type="entry name" value="Type_1_exporter"/>
</dbReference>
<protein>
    <submittedName>
        <fullName evidence="16">Peptidase domain-containing ABC transporter</fullName>
    </submittedName>
</protein>